<sequence length="189" mass="21575">MHLLYLVIVINVLFVLIIHTHFRNIVNKVTNDDKKDQTQQCLQNLQKRITNKLDCLRGPDNKLDYKQLESETKSTEELLSTINSQLLQVENELEEEKSLLKADEEQEKQYDNNSYDQNIQGIIPATSLNLTKLSKESLDRPIPKIPNDLGKAAKKLQSALATKKQELEQAGFTRWVASLSQVISQVNSS</sequence>
<dbReference type="KEGG" id="epa:110231628"/>
<dbReference type="RefSeq" id="XP_020892315.1">
    <property type="nucleotide sequence ID" value="XM_021036656.2"/>
</dbReference>
<keyword evidence="4" id="KW-1185">Reference proteome</keyword>
<keyword evidence="2" id="KW-0472">Membrane</keyword>
<keyword evidence="2" id="KW-0812">Transmembrane</keyword>
<evidence type="ECO:0000256" key="2">
    <source>
        <dbReference type="SAM" id="Phobius"/>
    </source>
</evidence>
<keyword evidence="2" id="KW-1133">Transmembrane helix</keyword>
<evidence type="ECO:0000313" key="4">
    <source>
        <dbReference type="Proteomes" id="UP000887567"/>
    </source>
</evidence>
<feature type="coiled-coil region" evidence="1">
    <location>
        <begin position="65"/>
        <end position="113"/>
    </location>
</feature>
<protein>
    <submittedName>
        <fullName evidence="3">Uncharacterized protein</fullName>
    </submittedName>
</protein>
<dbReference type="GeneID" id="110231628"/>
<evidence type="ECO:0000313" key="3">
    <source>
        <dbReference type="EnsemblMetazoa" id="XP_020892315.1"/>
    </source>
</evidence>
<dbReference type="EnsemblMetazoa" id="XM_021036656.2">
    <property type="protein sequence ID" value="XP_020892315.1"/>
    <property type="gene ID" value="LOC110231628"/>
</dbReference>
<evidence type="ECO:0000256" key="1">
    <source>
        <dbReference type="SAM" id="Coils"/>
    </source>
</evidence>
<dbReference type="Proteomes" id="UP000887567">
    <property type="component" value="Unplaced"/>
</dbReference>
<name>A0A913WPX2_EXADI</name>
<dbReference type="AlphaFoldDB" id="A0A913WPX2"/>
<proteinExistence type="predicted"/>
<reference evidence="3" key="1">
    <citation type="submission" date="2022-11" db="UniProtKB">
        <authorList>
            <consortium name="EnsemblMetazoa"/>
        </authorList>
    </citation>
    <scope>IDENTIFICATION</scope>
</reference>
<organism evidence="3 4">
    <name type="scientific">Exaiptasia diaphana</name>
    <name type="common">Tropical sea anemone</name>
    <name type="synonym">Aiptasia pulchella</name>
    <dbReference type="NCBI Taxonomy" id="2652724"/>
    <lineage>
        <taxon>Eukaryota</taxon>
        <taxon>Metazoa</taxon>
        <taxon>Cnidaria</taxon>
        <taxon>Anthozoa</taxon>
        <taxon>Hexacorallia</taxon>
        <taxon>Actiniaria</taxon>
        <taxon>Aiptasiidae</taxon>
        <taxon>Exaiptasia</taxon>
    </lineage>
</organism>
<feature type="transmembrane region" description="Helical" evidence="2">
    <location>
        <begin position="6"/>
        <end position="26"/>
    </location>
</feature>
<keyword evidence="1" id="KW-0175">Coiled coil</keyword>
<accession>A0A913WPX2</accession>